<comment type="caution">
    <text evidence="2">The sequence shown here is derived from an EMBL/GenBank/DDBJ whole genome shotgun (WGS) entry which is preliminary data.</text>
</comment>
<gene>
    <name evidence="2" type="ORF">GN244_ATG10192</name>
    <name evidence="3" type="ORF">GN958_ATG16375</name>
</gene>
<organism evidence="2 4">
    <name type="scientific">Phytophthora infestans</name>
    <name type="common">Potato late blight agent</name>
    <name type="synonym">Botrytis infestans</name>
    <dbReference type="NCBI Taxonomy" id="4787"/>
    <lineage>
        <taxon>Eukaryota</taxon>
        <taxon>Sar</taxon>
        <taxon>Stramenopiles</taxon>
        <taxon>Oomycota</taxon>
        <taxon>Peronosporomycetes</taxon>
        <taxon>Peronosporales</taxon>
        <taxon>Peronosporaceae</taxon>
        <taxon>Phytophthora</taxon>
    </lineage>
</organism>
<sequence>MLFDATRNVVDRIPEPTRDSVVKLEERMSEAVAYPSSSKTRRYLAEIRDRAAKTFAEVKQYRGRPVADVDVTKLFDSVTALVNYAALGWDPCKDPSVRNCVDELREILEHTSGERIPKRMLKARWNKLARRTENELAPKHPSHRRRKAKKAKNLSSCA</sequence>
<accession>A0A833WJE8</accession>
<dbReference type="AlphaFoldDB" id="A0A833WJE8"/>
<evidence type="ECO:0000313" key="4">
    <source>
        <dbReference type="Proteomes" id="UP000602510"/>
    </source>
</evidence>
<dbReference type="Proteomes" id="UP000704712">
    <property type="component" value="Unassembled WGS sequence"/>
</dbReference>
<feature type="compositionally biased region" description="Basic residues" evidence="1">
    <location>
        <begin position="140"/>
        <end position="152"/>
    </location>
</feature>
<protein>
    <submittedName>
        <fullName evidence="2">Uncharacterized protein</fullName>
    </submittedName>
</protein>
<reference evidence="2" key="1">
    <citation type="submission" date="2020-04" db="EMBL/GenBank/DDBJ databases">
        <title>Hybrid Assembly of Korean Phytophthora infestans isolates.</title>
        <authorList>
            <person name="Prokchorchik M."/>
            <person name="Lee Y."/>
            <person name="Seo J."/>
            <person name="Cho J.-H."/>
            <person name="Park Y.-E."/>
            <person name="Jang D.-C."/>
            <person name="Im J.-S."/>
            <person name="Choi J.-G."/>
            <person name="Park H.-J."/>
            <person name="Lee G.-B."/>
            <person name="Lee Y.-G."/>
            <person name="Hong S.-Y."/>
            <person name="Cho K."/>
            <person name="Sohn K.H."/>
        </authorList>
    </citation>
    <scope>NUCLEOTIDE SEQUENCE</scope>
    <source>
        <strain evidence="2">KR_1_A1</strain>
        <strain evidence="3">KR_2_A2</strain>
    </source>
</reference>
<keyword evidence="4" id="KW-1185">Reference proteome</keyword>
<proteinExistence type="predicted"/>
<dbReference type="EMBL" id="JAACNO010002287">
    <property type="protein sequence ID" value="KAF4134440.1"/>
    <property type="molecule type" value="Genomic_DNA"/>
</dbReference>
<evidence type="ECO:0000313" key="2">
    <source>
        <dbReference type="EMBL" id="KAF4037745.1"/>
    </source>
</evidence>
<dbReference type="Proteomes" id="UP000602510">
    <property type="component" value="Unassembled WGS sequence"/>
</dbReference>
<feature type="region of interest" description="Disordered" evidence="1">
    <location>
        <begin position="130"/>
        <end position="158"/>
    </location>
</feature>
<name>A0A833WJE8_PHYIN</name>
<dbReference type="EMBL" id="WSZM01000234">
    <property type="protein sequence ID" value="KAF4037745.1"/>
    <property type="molecule type" value="Genomic_DNA"/>
</dbReference>
<evidence type="ECO:0000256" key="1">
    <source>
        <dbReference type="SAM" id="MobiDB-lite"/>
    </source>
</evidence>
<evidence type="ECO:0000313" key="3">
    <source>
        <dbReference type="EMBL" id="KAF4134440.1"/>
    </source>
</evidence>